<dbReference type="SUPFAM" id="SSF47384">
    <property type="entry name" value="Homodimeric domain of signal transducing histidine kinase"/>
    <property type="match status" value="1"/>
</dbReference>
<evidence type="ECO:0000313" key="8">
    <source>
        <dbReference type="Proteomes" id="UP001157915"/>
    </source>
</evidence>
<keyword evidence="5" id="KW-1133">Transmembrane helix</keyword>
<dbReference type="Gene3D" id="1.10.287.130">
    <property type="match status" value="1"/>
</dbReference>
<feature type="transmembrane region" description="Helical" evidence="5">
    <location>
        <begin position="350"/>
        <end position="369"/>
    </location>
</feature>
<dbReference type="Gene3D" id="2.60.40.2380">
    <property type="match status" value="1"/>
</dbReference>
<reference evidence="7 8" key="1">
    <citation type="submission" date="2017-05" db="EMBL/GenBank/DDBJ databases">
        <authorList>
            <person name="Varghese N."/>
            <person name="Submissions S."/>
        </authorList>
    </citation>
    <scope>NUCLEOTIDE SEQUENCE [LARGE SCALE GENOMIC DNA]</scope>
    <source>
        <strain evidence="7 8">DSM 15360</strain>
    </source>
</reference>
<dbReference type="InterPro" id="IPR011622">
    <property type="entry name" value="7TMR_DISM_rcpt_extracell_dom2"/>
</dbReference>
<dbReference type="Pfam" id="PF02518">
    <property type="entry name" value="HATPase_c"/>
    <property type="match status" value="1"/>
</dbReference>
<evidence type="ECO:0000256" key="5">
    <source>
        <dbReference type="SAM" id="Phobius"/>
    </source>
</evidence>
<dbReference type="Pfam" id="PF07696">
    <property type="entry name" value="7TMR-DISMED2"/>
    <property type="match status" value="1"/>
</dbReference>
<dbReference type="InterPro" id="IPR011623">
    <property type="entry name" value="7TMR_DISM_rcpt_extracell_dom1"/>
</dbReference>
<dbReference type="InterPro" id="IPR005467">
    <property type="entry name" value="His_kinase_dom"/>
</dbReference>
<evidence type="ECO:0000256" key="3">
    <source>
        <dbReference type="ARBA" id="ARBA00022553"/>
    </source>
</evidence>
<feature type="coiled-coil region" evidence="4">
    <location>
        <begin position="374"/>
        <end position="435"/>
    </location>
</feature>
<proteinExistence type="predicted"/>
<feature type="transmembrane region" description="Helical" evidence="5">
    <location>
        <begin position="230"/>
        <end position="248"/>
    </location>
</feature>
<dbReference type="InterPro" id="IPR004358">
    <property type="entry name" value="Sig_transdc_His_kin-like_C"/>
</dbReference>
<evidence type="ECO:0000256" key="2">
    <source>
        <dbReference type="ARBA" id="ARBA00012438"/>
    </source>
</evidence>
<dbReference type="Proteomes" id="UP001157915">
    <property type="component" value="Unassembled WGS sequence"/>
</dbReference>
<feature type="transmembrane region" description="Helical" evidence="5">
    <location>
        <begin position="260"/>
        <end position="280"/>
    </location>
</feature>
<keyword evidence="5" id="KW-0472">Membrane</keyword>
<name>A0ABY1PIC5_9BACT</name>
<dbReference type="PROSITE" id="PS50109">
    <property type="entry name" value="HIS_KIN"/>
    <property type="match status" value="1"/>
</dbReference>
<keyword evidence="5" id="KW-0812">Transmembrane</keyword>
<organism evidence="7 8">
    <name type="scientific">Algoriphagus winogradskyi</name>
    <dbReference type="NCBI Taxonomy" id="237017"/>
    <lineage>
        <taxon>Bacteria</taxon>
        <taxon>Pseudomonadati</taxon>
        <taxon>Bacteroidota</taxon>
        <taxon>Cytophagia</taxon>
        <taxon>Cytophagales</taxon>
        <taxon>Cyclobacteriaceae</taxon>
        <taxon>Algoriphagus</taxon>
    </lineage>
</organism>
<dbReference type="SMART" id="SM00387">
    <property type="entry name" value="HATPase_c"/>
    <property type="match status" value="1"/>
</dbReference>
<comment type="caution">
    <text evidence="7">The sequence shown here is derived from an EMBL/GenBank/DDBJ whole genome shotgun (WGS) entry which is preliminary data.</text>
</comment>
<dbReference type="PANTHER" id="PTHR43065">
    <property type="entry name" value="SENSOR HISTIDINE KINASE"/>
    <property type="match status" value="1"/>
</dbReference>
<keyword evidence="4" id="KW-0175">Coiled coil</keyword>
<feature type="transmembrane region" description="Helical" evidence="5">
    <location>
        <begin position="195"/>
        <end position="218"/>
    </location>
</feature>
<dbReference type="PANTHER" id="PTHR43065:SF50">
    <property type="entry name" value="HISTIDINE KINASE"/>
    <property type="match status" value="1"/>
</dbReference>
<dbReference type="InterPro" id="IPR003661">
    <property type="entry name" value="HisK_dim/P_dom"/>
</dbReference>
<evidence type="ECO:0000259" key="6">
    <source>
        <dbReference type="PROSITE" id="PS50109"/>
    </source>
</evidence>
<feature type="domain" description="Histidine kinase" evidence="6">
    <location>
        <begin position="444"/>
        <end position="693"/>
    </location>
</feature>
<dbReference type="PRINTS" id="PR00344">
    <property type="entry name" value="BCTRLSENSOR"/>
</dbReference>
<dbReference type="Pfam" id="PF07695">
    <property type="entry name" value="7TMR-DISM_7TM"/>
    <property type="match status" value="1"/>
</dbReference>
<accession>A0ABY1PIC5</accession>
<dbReference type="InterPro" id="IPR036097">
    <property type="entry name" value="HisK_dim/P_sf"/>
</dbReference>
<dbReference type="RefSeq" id="WP_283414594.1">
    <property type="nucleotide sequence ID" value="NZ_FXUA01000009.1"/>
</dbReference>
<comment type="catalytic activity">
    <reaction evidence="1">
        <text>ATP + protein L-histidine = ADP + protein N-phospho-L-histidine.</text>
        <dbReference type="EC" id="2.7.13.3"/>
    </reaction>
</comment>
<sequence length="699" mass="79445">MIKYLYFFLALVLLSSCKEQSKNQFEFIGWVSENQGVNSVEDFIALPNSSLENSEGEFLSLGYSDASFWIRVVLTEVPKNSGKQILSLSNPMLNEIEVYNAEGVLVKKMGRVNVADQDFNSLFNFADISEDKSLTYNVKVKSFGNVNVPISLNTDTKNYLTLDERNLIFGIYFGIILAMFFYNLFLWISTRDSLYGLYITYIFFVGVTQGILGGYVDAFVWPSSVFLKEYGFYISTALVNIVGIFYSLSFLKTKVFNKKLYAIGVSIIVVYVFILSAFLFDFGIGQLKFRFLQVFLGIVPFYLLFISSYSLARGYRPAKFFLISWSLLICSMIVFLLGDLNILPNSFFTSYVFTFGSVFEALLLSFALADKINILKKEKEKEQAERLLILAKNEQLVREQNVMLEDKVKIRTDELEQALRNLQNTQSQLVNQEKMASLGQLTAGIAHEINNPINFVSSNIMPLKRDIKDIMEVIEFYRTTGAREFTPESQQEAKQLEEDLELEYVLDEVDQLLKGMDDGAKRTVEIVKGLRLFSRVDEQDMKKVDVHDGINSTIILLNSTMPTKIRIVRDFGELPLVECLAGKINQVFMNIINNAVHALADHIDTIVDPKIELRTRSLEDFITIEIIDNGPGMPDNVKQRIFEPFFTTKAVGKGTGLGLSIVYSIIENHKGTLEVITEEGQGTTFKITLPIYQSSQRYE</sequence>
<feature type="transmembrane region" description="Helical" evidence="5">
    <location>
        <begin position="292"/>
        <end position="312"/>
    </location>
</feature>
<dbReference type="SUPFAM" id="SSF55874">
    <property type="entry name" value="ATPase domain of HSP90 chaperone/DNA topoisomerase II/histidine kinase"/>
    <property type="match status" value="1"/>
</dbReference>
<evidence type="ECO:0000313" key="7">
    <source>
        <dbReference type="EMBL" id="SMP34296.1"/>
    </source>
</evidence>
<keyword evidence="3" id="KW-0597">Phosphoprotein</keyword>
<gene>
    <name evidence="7" type="ORF">SAMN06265367_109148</name>
</gene>
<evidence type="ECO:0000256" key="1">
    <source>
        <dbReference type="ARBA" id="ARBA00000085"/>
    </source>
</evidence>
<evidence type="ECO:0000256" key="4">
    <source>
        <dbReference type="SAM" id="Coils"/>
    </source>
</evidence>
<dbReference type="PROSITE" id="PS51257">
    <property type="entry name" value="PROKAR_LIPOPROTEIN"/>
    <property type="match status" value="1"/>
</dbReference>
<feature type="transmembrane region" description="Helical" evidence="5">
    <location>
        <begin position="319"/>
        <end position="338"/>
    </location>
</feature>
<dbReference type="SMART" id="SM00388">
    <property type="entry name" value="HisKA"/>
    <property type="match status" value="1"/>
</dbReference>
<feature type="transmembrane region" description="Helical" evidence="5">
    <location>
        <begin position="167"/>
        <end position="188"/>
    </location>
</feature>
<protein>
    <recommendedName>
        <fullName evidence="2">histidine kinase</fullName>
        <ecNumber evidence="2">2.7.13.3</ecNumber>
    </recommendedName>
</protein>
<dbReference type="EMBL" id="FXUA01000009">
    <property type="protein sequence ID" value="SMP34296.1"/>
    <property type="molecule type" value="Genomic_DNA"/>
</dbReference>
<dbReference type="CDD" id="cd00082">
    <property type="entry name" value="HisKA"/>
    <property type="match status" value="1"/>
</dbReference>
<dbReference type="InterPro" id="IPR036890">
    <property type="entry name" value="HATPase_C_sf"/>
</dbReference>
<dbReference type="Gene3D" id="3.30.565.10">
    <property type="entry name" value="Histidine kinase-like ATPase, C-terminal domain"/>
    <property type="match status" value="1"/>
</dbReference>
<dbReference type="EC" id="2.7.13.3" evidence="2"/>
<keyword evidence="8" id="KW-1185">Reference proteome</keyword>
<dbReference type="InterPro" id="IPR003594">
    <property type="entry name" value="HATPase_dom"/>
</dbReference>